<dbReference type="EMBL" id="KN838558">
    <property type="protein sequence ID" value="KIK05645.1"/>
    <property type="molecule type" value="Genomic_DNA"/>
</dbReference>
<organism evidence="1 2">
    <name type="scientific">Laccaria amethystina LaAM-08-1</name>
    <dbReference type="NCBI Taxonomy" id="1095629"/>
    <lineage>
        <taxon>Eukaryota</taxon>
        <taxon>Fungi</taxon>
        <taxon>Dikarya</taxon>
        <taxon>Basidiomycota</taxon>
        <taxon>Agaricomycotina</taxon>
        <taxon>Agaricomycetes</taxon>
        <taxon>Agaricomycetidae</taxon>
        <taxon>Agaricales</taxon>
        <taxon>Agaricineae</taxon>
        <taxon>Hydnangiaceae</taxon>
        <taxon>Laccaria</taxon>
    </lineage>
</organism>
<reference evidence="1 2" key="1">
    <citation type="submission" date="2014-04" db="EMBL/GenBank/DDBJ databases">
        <authorList>
            <consortium name="DOE Joint Genome Institute"/>
            <person name="Kuo A."/>
            <person name="Kohler A."/>
            <person name="Nagy L.G."/>
            <person name="Floudas D."/>
            <person name="Copeland A."/>
            <person name="Barry K.W."/>
            <person name="Cichocki N."/>
            <person name="Veneault-Fourrey C."/>
            <person name="LaButti K."/>
            <person name="Lindquist E.A."/>
            <person name="Lipzen A."/>
            <person name="Lundell T."/>
            <person name="Morin E."/>
            <person name="Murat C."/>
            <person name="Sun H."/>
            <person name="Tunlid A."/>
            <person name="Henrissat B."/>
            <person name="Grigoriev I.V."/>
            <person name="Hibbett D.S."/>
            <person name="Martin F."/>
            <person name="Nordberg H.P."/>
            <person name="Cantor M.N."/>
            <person name="Hua S.X."/>
        </authorList>
    </citation>
    <scope>NUCLEOTIDE SEQUENCE [LARGE SCALE GENOMIC DNA]</scope>
    <source>
        <strain evidence="1 2">LaAM-08-1</strain>
    </source>
</reference>
<protein>
    <submittedName>
        <fullName evidence="1">Uncharacterized protein</fullName>
    </submittedName>
</protein>
<keyword evidence="2" id="KW-1185">Reference proteome</keyword>
<sequence>MTRLPPTYGVSAEQWGGGLNDGIRKNGVSADCSRSIVVICHVPRQYGPCQVCEKSGGR</sequence>
<dbReference type="HOGENOM" id="CLU_2979434_0_0_1"/>
<gene>
    <name evidence="1" type="ORF">K443DRAFT_334607</name>
</gene>
<accession>A0A0C9X0P1</accession>
<dbReference type="Proteomes" id="UP000054477">
    <property type="component" value="Unassembled WGS sequence"/>
</dbReference>
<evidence type="ECO:0000313" key="1">
    <source>
        <dbReference type="EMBL" id="KIK05645.1"/>
    </source>
</evidence>
<name>A0A0C9X0P1_9AGAR</name>
<proteinExistence type="predicted"/>
<dbReference type="AlphaFoldDB" id="A0A0C9X0P1"/>
<evidence type="ECO:0000313" key="2">
    <source>
        <dbReference type="Proteomes" id="UP000054477"/>
    </source>
</evidence>
<reference evidence="2" key="2">
    <citation type="submission" date="2015-01" db="EMBL/GenBank/DDBJ databases">
        <title>Evolutionary Origins and Diversification of the Mycorrhizal Mutualists.</title>
        <authorList>
            <consortium name="DOE Joint Genome Institute"/>
            <consortium name="Mycorrhizal Genomics Consortium"/>
            <person name="Kohler A."/>
            <person name="Kuo A."/>
            <person name="Nagy L.G."/>
            <person name="Floudas D."/>
            <person name="Copeland A."/>
            <person name="Barry K.W."/>
            <person name="Cichocki N."/>
            <person name="Veneault-Fourrey C."/>
            <person name="LaButti K."/>
            <person name="Lindquist E.A."/>
            <person name="Lipzen A."/>
            <person name="Lundell T."/>
            <person name="Morin E."/>
            <person name="Murat C."/>
            <person name="Riley R."/>
            <person name="Ohm R."/>
            <person name="Sun H."/>
            <person name="Tunlid A."/>
            <person name="Henrissat B."/>
            <person name="Grigoriev I.V."/>
            <person name="Hibbett D.S."/>
            <person name="Martin F."/>
        </authorList>
    </citation>
    <scope>NUCLEOTIDE SEQUENCE [LARGE SCALE GENOMIC DNA]</scope>
    <source>
        <strain evidence="2">LaAM-08-1</strain>
    </source>
</reference>